<dbReference type="EMBL" id="BJWL01000010">
    <property type="protein sequence ID" value="GFY95290.1"/>
    <property type="molecule type" value="Genomic_DNA"/>
</dbReference>
<evidence type="ECO:0000313" key="2">
    <source>
        <dbReference type="EMBL" id="GFY95290.1"/>
    </source>
</evidence>
<reference evidence="2 3" key="1">
    <citation type="submission" date="2019-07" db="EMBL/GenBank/DDBJ databases">
        <title>De Novo Assembly of kiwifruit Actinidia rufa.</title>
        <authorList>
            <person name="Sugita-Konishi S."/>
            <person name="Sato K."/>
            <person name="Mori E."/>
            <person name="Abe Y."/>
            <person name="Kisaki G."/>
            <person name="Hamano K."/>
            <person name="Suezawa K."/>
            <person name="Otani M."/>
            <person name="Fukuda T."/>
            <person name="Manabe T."/>
            <person name="Gomi K."/>
            <person name="Tabuchi M."/>
            <person name="Akimitsu K."/>
            <person name="Kataoka I."/>
        </authorList>
    </citation>
    <scope>NUCLEOTIDE SEQUENCE [LARGE SCALE GENOMIC DNA]</scope>
    <source>
        <strain evidence="3">cv. Fuchu</strain>
    </source>
</reference>
<dbReference type="OrthoDB" id="567086at2759"/>
<dbReference type="GO" id="GO:0016787">
    <property type="term" value="F:hydrolase activity"/>
    <property type="evidence" value="ECO:0007669"/>
    <property type="project" value="UniProtKB-KW"/>
</dbReference>
<proteinExistence type="predicted"/>
<dbReference type="InterPro" id="IPR031314">
    <property type="entry name" value="DNK_dom"/>
</dbReference>
<feature type="domain" description="Deoxynucleoside kinase" evidence="1">
    <location>
        <begin position="69"/>
        <end position="126"/>
    </location>
</feature>
<dbReference type="AlphaFoldDB" id="A0A7J0F9B1"/>
<dbReference type="GO" id="GO:0019136">
    <property type="term" value="F:deoxynucleoside kinase activity"/>
    <property type="evidence" value="ECO:0007669"/>
    <property type="project" value="TreeGrafter"/>
</dbReference>
<keyword evidence="2" id="KW-0378">Hydrolase</keyword>
<dbReference type="GO" id="GO:0005737">
    <property type="term" value="C:cytoplasm"/>
    <property type="evidence" value="ECO:0007669"/>
    <property type="project" value="TreeGrafter"/>
</dbReference>
<dbReference type="Pfam" id="PF01712">
    <property type="entry name" value="dNK"/>
    <property type="match status" value="1"/>
</dbReference>
<dbReference type="InterPro" id="IPR027417">
    <property type="entry name" value="P-loop_NTPase"/>
</dbReference>
<accession>A0A7J0F9B1</accession>
<name>A0A7J0F9B1_9ERIC</name>
<gene>
    <name evidence="2" type="ORF">Acr_10g0006750</name>
</gene>
<dbReference type="SUPFAM" id="SSF52540">
    <property type="entry name" value="P-loop containing nucleoside triphosphate hydrolases"/>
    <property type="match status" value="1"/>
</dbReference>
<sequence length="182" mass="20509">MGKVDVISVNLPKHREVVSKARTVLANAILMFQLPLPPQLSFGLNFSELLSLSFYLNLNSQPPKKRLTLCVEGNISVGKTTFLRTIANKTLELQDLVDIVLKPVKKWQDVGQDRFNILDAFYAEPQSEEKEGRKTHLAKLVKWQRVSNHRYCCLVEAGCGVPDGKHFPESALMSLDFSRAMP</sequence>
<protein>
    <submittedName>
        <fullName evidence="2">P-loop containing nucleoside triphosphate hydrolases superfamily protein</fullName>
    </submittedName>
</protein>
<comment type="caution">
    <text evidence="2">The sequence shown here is derived from an EMBL/GenBank/DDBJ whole genome shotgun (WGS) entry which is preliminary data.</text>
</comment>
<dbReference type="Proteomes" id="UP000585474">
    <property type="component" value="Unassembled WGS sequence"/>
</dbReference>
<evidence type="ECO:0000259" key="1">
    <source>
        <dbReference type="Pfam" id="PF01712"/>
    </source>
</evidence>
<evidence type="ECO:0000313" key="3">
    <source>
        <dbReference type="Proteomes" id="UP000585474"/>
    </source>
</evidence>
<keyword evidence="3" id="KW-1185">Reference proteome</keyword>
<dbReference type="PANTHER" id="PTHR10513:SF35">
    <property type="entry name" value="DEOXYADENOSINE KINASE"/>
    <property type="match status" value="1"/>
</dbReference>
<dbReference type="Gene3D" id="3.40.50.300">
    <property type="entry name" value="P-loop containing nucleotide triphosphate hydrolases"/>
    <property type="match status" value="1"/>
</dbReference>
<dbReference type="PANTHER" id="PTHR10513">
    <property type="entry name" value="DEOXYNUCLEOSIDE KINASE"/>
    <property type="match status" value="1"/>
</dbReference>
<organism evidence="2 3">
    <name type="scientific">Actinidia rufa</name>
    <dbReference type="NCBI Taxonomy" id="165716"/>
    <lineage>
        <taxon>Eukaryota</taxon>
        <taxon>Viridiplantae</taxon>
        <taxon>Streptophyta</taxon>
        <taxon>Embryophyta</taxon>
        <taxon>Tracheophyta</taxon>
        <taxon>Spermatophyta</taxon>
        <taxon>Magnoliopsida</taxon>
        <taxon>eudicotyledons</taxon>
        <taxon>Gunneridae</taxon>
        <taxon>Pentapetalae</taxon>
        <taxon>asterids</taxon>
        <taxon>Ericales</taxon>
        <taxon>Actinidiaceae</taxon>
        <taxon>Actinidia</taxon>
    </lineage>
</organism>
<dbReference type="InterPro" id="IPR050566">
    <property type="entry name" value="Deoxyribonucleoside_kinase"/>
</dbReference>